<sequence length="179" mass="20467">MRTCLPSASFHLIDPSVLYGIFSLFLFHLGLGYIFWVGQRFLVNYLAISFALIEDAKIQCCQTEREFQERCIKVVRSLSGIPSFASSVVAECRIEYTDAPTIFSCLNSFVSCRLMYFVVVDLLKPLYHYKKSVPFGNCFFSLSIHSYIDSFRLSFSLLVSYISYVSIEFASFGYNLSDT</sequence>
<evidence type="ECO:0000256" key="1">
    <source>
        <dbReference type="SAM" id="Phobius"/>
    </source>
</evidence>
<keyword evidence="1" id="KW-0812">Transmembrane</keyword>
<protein>
    <submittedName>
        <fullName evidence="2">Uncharacterized protein</fullName>
    </submittedName>
</protein>
<accession>A0A5J4TN26</accession>
<dbReference type="EMBL" id="SNRW01027673">
    <property type="protein sequence ID" value="KAA6359936.1"/>
    <property type="molecule type" value="Genomic_DNA"/>
</dbReference>
<feature type="transmembrane region" description="Helical" evidence="1">
    <location>
        <begin position="16"/>
        <end position="36"/>
    </location>
</feature>
<dbReference type="Proteomes" id="UP000324800">
    <property type="component" value="Unassembled WGS sequence"/>
</dbReference>
<evidence type="ECO:0000313" key="2">
    <source>
        <dbReference type="EMBL" id="KAA6359936.1"/>
    </source>
</evidence>
<comment type="caution">
    <text evidence="2">The sequence shown here is derived from an EMBL/GenBank/DDBJ whole genome shotgun (WGS) entry which is preliminary data.</text>
</comment>
<proteinExistence type="predicted"/>
<dbReference type="AlphaFoldDB" id="A0A5J4TN26"/>
<evidence type="ECO:0000313" key="3">
    <source>
        <dbReference type="Proteomes" id="UP000324800"/>
    </source>
</evidence>
<organism evidence="2 3">
    <name type="scientific">Streblomastix strix</name>
    <dbReference type="NCBI Taxonomy" id="222440"/>
    <lineage>
        <taxon>Eukaryota</taxon>
        <taxon>Metamonada</taxon>
        <taxon>Preaxostyla</taxon>
        <taxon>Oxymonadida</taxon>
        <taxon>Streblomastigidae</taxon>
        <taxon>Streblomastix</taxon>
    </lineage>
</organism>
<reference evidence="2 3" key="1">
    <citation type="submission" date="2019-03" db="EMBL/GenBank/DDBJ databases">
        <title>Single cell metagenomics reveals metabolic interactions within the superorganism composed of flagellate Streblomastix strix and complex community of Bacteroidetes bacteria on its surface.</title>
        <authorList>
            <person name="Treitli S.C."/>
            <person name="Kolisko M."/>
            <person name="Husnik F."/>
            <person name="Keeling P."/>
            <person name="Hampl V."/>
        </authorList>
    </citation>
    <scope>NUCLEOTIDE SEQUENCE [LARGE SCALE GENOMIC DNA]</scope>
    <source>
        <strain evidence="2">ST1C</strain>
    </source>
</reference>
<keyword evidence="1" id="KW-1133">Transmembrane helix</keyword>
<gene>
    <name evidence="2" type="ORF">EZS28_044537</name>
</gene>
<name>A0A5J4TN26_9EUKA</name>
<keyword evidence="1" id="KW-0472">Membrane</keyword>